<dbReference type="EMBL" id="JACHFL010000006">
    <property type="protein sequence ID" value="MBB5363584.1"/>
    <property type="molecule type" value="Genomic_DNA"/>
</dbReference>
<accession>A0A7W8NDU5</accession>
<name>A0A7W8NDU5_9DEIO</name>
<feature type="signal peptide" evidence="1">
    <location>
        <begin position="1"/>
        <end position="17"/>
    </location>
</feature>
<protein>
    <recommendedName>
        <fullName evidence="4">Lipoprotein</fullName>
    </recommendedName>
</protein>
<evidence type="ECO:0000256" key="1">
    <source>
        <dbReference type="SAM" id="SignalP"/>
    </source>
</evidence>
<dbReference type="AlphaFoldDB" id="A0A7W8NDU5"/>
<evidence type="ECO:0000313" key="2">
    <source>
        <dbReference type="EMBL" id="MBB5363584.1"/>
    </source>
</evidence>
<keyword evidence="3" id="KW-1185">Reference proteome</keyword>
<dbReference type="RefSeq" id="WP_184132766.1">
    <property type="nucleotide sequence ID" value="NZ_JACHFL010000006.1"/>
</dbReference>
<keyword evidence="1" id="KW-0732">Signal</keyword>
<dbReference type="PROSITE" id="PS51257">
    <property type="entry name" value="PROKAR_LIPOPROTEIN"/>
    <property type="match status" value="1"/>
</dbReference>
<evidence type="ECO:0008006" key="4">
    <source>
        <dbReference type="Google" id="ProtNLM"/>
    </source>
</evidence>
<proteinExistence type="predicted"/>
<organism evidence="2 3">
    <name type="scientific">Deinococcus humi</name>
    <dbReference type="NCBI Taxonomy" id="662880"/>
    <lineage>
        <taxon>Bacteria</taxon>
        <taxon>Thermotogati</taxon>
        <taxon>Deinococcota</taxon>
        <taxon>Deinococci</taxon>
        <taxon>Deinococcales</taxon>
        <taxon>Deinococcaceae</taxon>
        <taxon>Deinococcus</taxon>
    </lineage>
</organism>
<dbReference type="Proteomes" id="UP000552709">
    <property type="component" value="Unassembled WGS sequence"/>
</dbReference>
<feature type="chain" id="PRO_5030584599" description="Lipoprotein" evidence="1">
    <location>
        <begin position="18"/>
        <end position="589"/>
    </location>
</feature>
<gene>
    <name evidence="2" type="ORF">HNQ08_002690</name>
</gene>
<reference evidence="2 3" key="1">
    <citation type="submission" date="2020-08" db="EMBL/GenBank/DDBJ databases">
        <title>Genomic Encyclopedia of Type Strains, Phase IV (KMG-IV): sequencing the most valuable type-strain genomes for metagenomic binning, comparative biology and taxonomic classification.</title>
        <authorList>
            <person name="Goeker M."/>
        </authorList>
    </citation>
    <scope>NUCLEOTIDE SEQUENCE [LARGE SCALE GENOMIC DNA]</scope>
    <source>
        <strain evidence="2 3">DSM 27939</strain>
    </source>
</reference>
<comment type="caution">
    <text evidence="2">The sequence shown here is derived from an EMBL/GenBank/DDBJ whole genome shotgun (WGS) entry which is preliminary data.</text>
</comment>
<sequence>MKKLHLGSVTLFSLVLAGCSSIYTPEAAVTGARGGQQIQQQFRLPCEEFSLNGTASVQGLLTPCGDPDPDPPSDETVLTPQARVLEYSAIVAYDPETGQLVLNSTPQTDAYTPGLVVVGGLTAATPGGVPPRRIISIQNQNGNWVLSTAEAALTDVIEEGTLDYTRSMRVDEIVRVEGESQCDSDVSYLIPCGAPLTESSSRVNGQSLLKALTVNCSAAGSIFKKDFDKGVLKGCIDLGVQPHVSLKIRRAQLESFEASVQLNEQAKLQVEFLNQSQNFSKDWELGSIWFQPFEVFIGPVPVLLTPYVKFIGHLDGSVSGTFEYTVTQDATYKGGLQYRNGSLSPINERTVHFTLPENNWDGLSNYKADAKASIEARAGIGFYVTVIAAHADGGVYAGVRAFAKGSVDSERHPLWQITAGPQFCLGYNAHLEVLLGVFDRSWNGERCGSLYTAFERHSSDVGPVFNTGVATWNTVSLNFDVSKGEVQILRVNPAGGETQVGYLTSSGRFDLTPFLNPGGDDTEFKVVGVSVKDWVYKHKLAMVAFADGQRLWDGGTKECGMGSLSGCHSKVEYRFNVNRSLGLFEPLAP</sequence>
<evidence type="ECO:0000313" key="3">
    <source>
        <dbReference type="Proteomes" id="UP000552709"/>
    </source>
</evidence>